<name>A0A7W7I502_9ACTN</name>
<evidence type="ECO:0000313" key="3">
    <source>
        <dbReference type="EMBL" id="MBB4766396.1"/>
    </source>
</evidence>
<evidence type="ECO:0000313" key="4">
    <source>
        <dbReference type="Proteomes" id="UP000578112"/>
    </source>
</evidence>
<feature type="transmembrane region" description="Helical" evidence="2">
    <location>
        <begin position="156"/>
        <end position="173"/>
    </location>
</feature>
<feature type="compositionally biased region" description="Low complexity" evidence="1">
    <location>
        <begin position="289"/>
        <end position="310"/>
    </location>
</feature>
<feature type="transmembrane region" description="Helical" evidence="2">
    <location>
        <begin position="185"/>
        <end position="205"/>
    </location>
</feature>
<organism evidence="3 4">
    <name type="scientific">Actinoplanes digitatis</name>
    <dbReference type="NCBI Taxonomy" id="1868"/>
    <lineage>
        <taxon>Bacteria</taxon>
        <taxon>Bacillati</taxon>
        <taxon>Actinomycetota</taxon>
        <taxon>Actinomycetes</taxon>
        <taxon>Micromonosporales</taxon>
        <taxon>Micromonosporaceae</taxon>
        <taxon>Actinoplanes</taxon>
    </lineage>
</organism>
<proteinExistence type="predicted"/>
<keyword evidence="2" id="KW-0812">Transmembrane</keyword>
<dbReference type="AlphaFoldDB" id="A0A7W7I502"/>
<evidence type="ECO:0000256" key="2">
    <source>
        <dbReference type="SAM" id="Phobius"/>
    </source>
</evidence>
<protein>
    <submittedName>
        <fullName evidence="3">Uncharacterized protein</fullName>
    </submittedName>
</protein>
<feature type="region of interest" description="Disordered" evidence="1">
    <location>
        <begin position="285"/>
        <end position="345"/>
    </location>
</feature>
<feature type="transmembrane region" description="Helical" evidence="2">
    <location>
        <begin position="114"/>
        <end position="136"/>
    </location>
</feature>
<feature type="compositionally biased region" description="Low complexity" evidence="1">
    <location>
        <begin position="324"/>
        <end position="345"/>
    </location>
</feature>
<dbReference type="Proteomes" id="UP000578112">
    <property type="component" value="Unassembled WGS sequence"/>
</dbReference>
<sequence>MTTTAQDEINLYVFAVRAALGDLPESLRDELLEDLPEHLAEVLADGGGTLTERLGSPEAYAADLRGTAGFVGGFPDPPSRAHQLFELRDQALVRLSAVDARLGPLLGYSRVSEFLLLLRPAWWVLRGYLAAMVLAWMLDDSGQPIGLLPRIGGSEVVALLLLGIGVLGSIWLGRRSLRLTKWPRMSLYAASVILVLVALGGFSSADSSTRDSYYTDVNYDNPYSNIEDLFVYDEQGRLVDNARIFDQNGEPLRLGNPYCTDETGAYTEVETLTYPYCPGRAPYRLPEQADPATSAGPAASADPAEEASPGTRPVPAPPGSSRVSPSATTEPGPSASAAATSVAPR</sequence>
<keyword evidence="2" id="KW-1133">Transmembrane helix</keyword>
<dbReference type="Pfam" id="PF22564">
    <property type="entry name" value="HAAS"/>
    <property type="match status" value="1"/>
</dbReference>
<gene>
    <name evidence="3" type="ORF">BJ971_006952</name>
</gene>
<dbReference type="EMBL" id="JACHNH010000001">
    <property type="protein sequence ID" value="MBB4766396.1"/>
    <property type="molecule type" value="Genomic_DNA"/>
</dbReference>
<reference evidence="3 4" key="1">
    <citation type="submission" date="2020-08" db="EMBL/GenBank/DDBJ databases">
        <title>Sequencing the genomes of 1000 actinobacteria strains.</title>
        <authorList>
            <person name="Klenk H.-P."/>
        </authorList>
    </citation>
    <scope>NUCLEOTIDE SEQUENCE [LARGE SCALE GENOMIC DNA]</scope>
    <source>
        <strain evidence="3 4">DSM 43149</strain>
    </source>
</reference>
<comment type="caution">
    <text evidence="3">The sequence shown here is derived from an EMBL/GenBank/DDBJ whole genome shotgun (WGS) entry which is preliminary data.</text>
</comment>
<evidence type="ECO:0000256" key="1">
    <source>
        <dbReference type="SAM" id="MobiDB-lite"/>
    </source>
</evidence>
<keyword evidence="4" id="KW-1185">Reference proteome</keyword>
<keyword evidence="2" id="KW-0472">Membrane</keyword>
<accession>A0A7W7I502</accession>